<dbReference type="AlphaFoldDB" id="A0AA36D9I5"/>
<evidence type="ECO:0000256" key="1">
    <source>
        <dbReference type="SAM" id="MobiDB-lite"/>
    </source>
</evidence>
<dbReference type="EMBL" id="CATQJA010002664">
    <property type="protein sequence ID" value="CAJ0582248.1"/>
    <property type="molecule type" value="Genomic_DNA"/>
</dbReference>
<feature type="region of interest" description="Disordered" evidence="1">
    <location>
        <begin position="388"/>
        <end position="611"/>
    </location>
</feature>
<protein>
    <submittedName>
        <fullName evidence="2">Uncharacterized protein</fullName>
    </submittedName>
</protein>
<keyword evidence="3" id="KW-1185">Reference proteome</keyword>
<name>A0AA36D9I5_9BILA</name>
<feature type="region of interest" description="Disordered" evidence="1">
    <location>
        <begin position="245"/>
        <end position="344"/>
    </location>
</feature>
<organism evidence="2 3">
    <name type="scientific">Mesorhabditis spiculigera</name>
    <dbReference type="NCBI Taxonomy" id="96644"/>
    <lineage>
        <taxon>Eukaryota</taxon>
        <taxon>Metazoa</taxon>
        <taxon>Ecdysozoa</taxon>
        <taxon>Nematoda</taxon>
        <taxon>Chromadorea</taxon>
        <taxon>Rhabditida</taxon>
        <taxon>Rhabditina</taxon>
        <taxon>Rhabditomorpha</taxon>
        <taxon>Rhabditoidea</taxon>
        <taxon>Rhabditidae</taxon>
        <taxon>Mesorhabditinae</taxon>
        <taxon>Mesorhabditis</taxon>
    </lineage>
</organism>
<feature type="region of interest" description="Disordered" evidence="1">
    <location>
        <begin position="146"/>
        <end position="203"/>
    </location>
</feature>
<feature type="compositionally biased region" description="Polar residues" evidence="1">
    <location>
        <begin position="152"/>
        <end position="167"/>
    </location>
</feature>
<evidence type="ECO:0000313" key="2">
    <source>
        <dbReference type="EMBL" id="CAJ0582248.1"/>
    </source>
</evidence>
<reference evidence="2" key="1">
    <citation type="submission" date="2023-06" db="EMBL/GenBank/DDBJ databases">
        <authorList>
            <person name="Delattre M."/>
        </authorList>
    </citation>
    <scope>NUCLEOTIDE SEQUENCE</scope>
    <source>
        <strain evidence="2">AF72</strain>
    </source>
</reference>
<accession>A0AA36D9I5</accession>
<gene>
    <name evidence="2" type="ORF">MSPICULIGERA_LOCUS20388</name>
</gene>
<comment type="caution">
    <text evidence="2">The sequence shown here is derived from an EMBL/GenBank/DDBJ whole genome shotgun (WGS) entry which is preliminary data.</text>
</comment>
<feature type="compositionally biased region" description="Gly residues" evidence="1">
    <location>
        <begin position="513"/>
        <end position="546"/>
    </location>
</feature>
<dbReference type="Proteomes" id="UP001177023">
    <property type="component" value="Unassembled WGS sequence"/>
</dbReference>
<feature type="compositionally biased region" description="Acidic residues" evidence="1">
    <location>
        <begin position="263"/>
        <end position="279"/>
    </location>
</feature>
<evidence type="ECO:0000313" key="3">
    <source>
        <dbReference type="Proteomes" id="UP001177023"/>
    </source>
</evidence>
<feature type="compositionally biased region" description="Basic and acidic residues" evidence="1">
    <location>
        <begin position="168"/>
        <end position="182"/>
    </location>
</feature>
<feature type="compositionally biased region" description="Pro residues" evidence="1">
    <location>
        <begin position="564"/>
        <end position="573"/>
    </location>
</feature>
<sequence length="771" mass="82904">MPSRWAMWLRTTAEPIREFTTCRFQHSFGDAPTSHRRLFGIRRLRMLHPVYEAPQVADSPQFAAPRAQLPPVYLTAHHQAASSNTFEEPETGTMISPSRRKMWSAQFDDERIKRMEARWKKLGINPDTINFNLKSRKDAHQIRQLSAEDFTSPRSGKPQSNHIYTTASEDHGVGRGSAEARKSVPNYEPWTSHRPRINGPLLRSFDETNNEDKFEEQEIPDVVPKGEGGFGSGLGFGSGAVASPFGGGFGSKPSPLNNVQGDRDEDEEGEEDVEPDEPTSEFGFPEESATASPGGYHSRTTPVYRHFQFSQKLSQRPRLHIRKPGEPRVEGTKNNNIDDLPNLTPYMNNARHKFGYDKTEMGQQLYGSQSGVVPRTMPPPMPVVARPTTTTTTAPQVPFEGGEDTGDSGIGFGDGEVASPADGGAAFAGPSELPPEFANVGFGVIDGNGNGLNVAPPEEAPKTTPKPKPQPPRRPRQRKQPAPSADKDNEEFVIPQNSGLRPVTPPKEFFDGSGAGSFGSGSGGSPFGSFGGGGGGFGGGSGGFGIGPAAPQPAAPKAPKKPKQQPPPEPEPTPEGGDDGGMFTGDSALVPSRGPSGDGYGASVPEGENLPPRVPAVSVGGAAAGIPPPDNFEEFEQPEQPSGQYFETTHNPRPTVRPSAMLNVLSKADQGFNQAITHFERGTPVEAAAIDILEVALGSQKLDSQAKLLGHVDRTLGLDNLQRLQRWANTAGALDMLKEQVVKIAKNYQPAADLLPTIPPQFEYLFKQSGR</sequence>
<proteinExistence type="predicted"/>
<feature type="non-terminal residue" evidence="2">
    <location>
        <position position="771"/>
    </location>
</feature>